<accession>A0A9X0BGU6</accession>
<reference evidence="1" key="1">
    <citation type="submission" date="2022-12" db="EMBL/GenBank/DDBJ databases">
        <authorList>
            <person name="Petersen C."/>
        </authorList>
    </citation>
    <scope>NUCLEOTIDE SEQUENCE</scope>
    <source>
        <strain evidence="1">IBT 17660</strain>
    </source>
</reference>
<evidence type="ECO:0000313" key="2">
    <source>
        <dbReference type="Proteomes" id="UP001147760"/>
    </source>
</evidence>
<proteinExistence type="predicted"/>
<comment type="caution">
    <text evidence="1">The sequence shown here is derived from an EMBL/GenBank/DDBJ whole genome shotgun (WGS) entry which is preliminary data.</text>
</comment>
<protein>
    <submittedName>
        <fullName evidence="1">Uncharacterized protein</fullName>
    </submittedName>
</protein>
<sequence length="187" mass="20749">MSIQSTTTTIIAPANDKVHDYAREMRNGTQKDDNNICAFCGFGPHPDVTYAYKDYSGNRVVTLGHGEIIVRAALPNGKTHTWMITSYYSPRGHSKLFGMQKLLEEQDISYNTRTKYLTNGNGDILGYADTSTGVPYLISPKEINYDPNEIDSDSDSDDDIGFINKVTAYEVHCRLGHASKARIASTL</sequence>
<dbReference type="EMBL" id="JAPWDO010000008">
    <property type="protein sequence ID" value="KAJ5458824.1"/>
    <property type="molecule type" value="Genomic_DNA"/>
</dbReference>
<dbReference type="OrthoDB" id="4369882at2759"/>
<evidence type="ECO:0000313" key="1">
    <source>
        <dbReference type="EMBL" id="KAJ5458824.1"/>
    </source>
</evidence>
<reference evidence="1" key="2">
    <citation type="journal article" date="2023" name="IMA Fungus">
        <title>Comparative genomic study of the Penicillium genus elucidates a diverse pangenome and 15 lateral gene transfer events.</title>
        <authorList>
            <person name="Petersen C."/>
            <person name="Sorensen T."/>
            <person name="Nielsen M.R."/>
            <person name="Sondergaard T.E."/>
            <person name="Sorensen J.L."/>
            <person name="Fitzpatrick D.A."/>
            <person name="Frisvad J.C."/>
            <person name="Nielsen K.L."/>
        </authorList>
    </citation>
    <scope>NUCLEOTIDE SEQUENCE</scope>
    <source>
        <strain evidence="1">IBT 17660</strain>
    </source>
</reference>
<keyword evidence="2" id="KW-1185">Reference proteome</keyword>
<dbReference type="Proteomes" id="UP001147760">
    <property type="component" value="Unassembled WGS sequence"/>
</dbReference>
<gene>
    <name evidence="1" type="ORF">N7530_010768</name>
</gene>
<organism evidence="1 2">
    <name type="scientific">Penicillium desertorum</name>
    <dbReference type="NCBI Taxonomy" id="1303715"/>
    <lineage>
        <taxon>Eukaryota</taxon>
        <taxon>Fungi</taxon>
        <taxon>Dikarya</taxon>
        <taxon>Ascomycota</taxon>
        <taxon>Pezizomycotina</taxon>
        <taxon>Eurotiomycetes</taxon>
        <taxon>Eurotiomycetidae</taxon>
        <taxon>Eurotiales</taxon>
        <taxon>Aspergillaceae</taxon>
        <taxon>Penicillium</taxon>
    </lineage>
</organism>
<name>A0A9X0BGU6_9EURO</name>
<dbReference type="AlphaFoldDB" id="A0A9X0BGU6"/>